<dbReference type="HOGENOM" id="CLU_100095_0_0_1"/>
<reference evidence="2" key="2">
    <citation type="submission" date="2015-03" db="UniProtKB">
        <authorList>
            <consortium name="EnsemblPlants"/>
        </authorList>
    </citation>
    <scope>IDENTIFICATION</scope>
</reference>
<keyword evidence="1" id="KW-0479">Metal-binding</keyword>
<dbReference type="PANTHER" id="PTHR22814">
    <property type="entry name" value="COPPER TRANSPORT PROTEIN ATOX1-RELATED"/>
    <property type="match status" value="1"/>
</dbReference>
<evidence type="ECO:0008006" key="4">
    <source>
        <dbReference type="Google" id="ProtNLM"/>
    </source>
</evidence>
<keyword evidence="3" id="KW-1185">Reference proteome</keyword>
<organism evidence="2 3">
    <name type="scientific">Brassica oleracea var. oleracea</name>
    <dbReference type="NCBI Taxonomy" id="109376"/>
    <lineage>
        <taxon>Eukaryota</taxon>
        <taxon>Viridiplantae</taxon>
        <taxon>Streptophyta</taxon>
        <taxon>Embryophyta</taxon>
        <taxon>Tracheophyta</taxon>
        <taxon>Spermatophyta</taxon>
        <taxon>Magnoliopsida</taxon>
        <taxon>eudicotyledons</taxon>
        <taxon>Gunneridae</taxon>
        <taxon>Pentapetalae</taxon>
        <taxon>rosids</taxon>
        <taxon>malvids</taxon>
        <taxon>Brassicales</taxon>
        <taxon>Brassicaceae</taxon>
        <taxon>Brassiceae</taxon>
        <taxon>Brassica</taxon>
    </lineage>
</organism>
<dbReference type="eggNOG" id="KOG1603">
    <property type="taxonomic scope" value="Eukaryota"/>
</dbReference>
<name>A0A0D3E8Y3_BRAOL</name>
<dbReference type="AlphaFoldDB" id="A0A0D3E8Y3"/>
<reference evidence="2 3" key="1">
    <citation type="journal article" date="2014" name="Genome Biol.">
        <title>Transcriptome and methylome profiling reveals relics of genome dominance in the mesopolyploid Brassica oleracea.</title>
        <authorList>
            <person name="Parkin I.A."/>
            <person name="Koh C."/>
            <person name="Tang H."/>
            <person name="Robinson S.J."/>
            <person name="Kagale S."/>
            <person name="Clarke W.E."/>
            <person name="Town C.D."/>
            <person name="Nixon J."/>
            <person name="Krishnakumar V."/>
            <person name="Bidwell S.L."/>
            <person name="Denoeud F."/>
            <person name="Belcram H."/>
            <person name="Links M.G."/>
            <person name="Just J."/>
            <person name="Clarke C."/>
            <person name="Bender T."/>
            <person name="Huebert T."/>
            <person name="Mason A.S."/>
            <person name="Pires J.C."/>
            <person name="Barker G."/>
            <person name="Moore J."/>
            <person name="Walley P.G."/>
            <person name="Manoli S."/>
            <person name="Batley J."/>
            <person name="Edwards D."/>
            <person name="Nelson M.N."/>
            <person name="Wang X."/>
            <person name="Paterson A.H."/>
            <person name="King G."/>
            <person name="Bancroft I."/>
            <person name="Chalhoub B."/>
            <person name="Sharpe A.G."/>
        </authorList>
    </citation>
    <scope>NUCLEOTIDE SEQUENCE</scope>
    <source>
        <strain evidence="2 3">cv. TO1000</strain>
    </source>
</reference>
<dbReference type="EnsemblPlants" id="Bo9g088370.1">
    <property type="protein sequence ID" value="Bo9g088370.1"/>
    <property type="gene ID" value="Bo9g088370"/>
</dbReference>
<proteinExistence type="predicted"/>
<dbReference type="STRING" id="109376.A0A0D3E8Y3"/>
<dbReference type="Gramene" id="Bo9g088370.1">
    <property type="protein sequence ID" value="Bo9g088370.1"/>
    <property type="gene ID" value="Bo9g088370"/>
</dbReference>
<dbReference type="InterPro" id="IPR036163">
    <property type="entry name" value="HMA_dom_sf"/>
</dbReference>
<dbReference type="SUPFAM" id="SSF55008">
    <property type="entry name" value="HMA, heavy metal-associated domain"/>
    <property type="match status" value="1"/>
</dbReference>
<dbReference type="Proteomes" id="UP000032141">
    <property type="component" value="Chromosome C9"/>
</dbReference>
<accession>A0A0D3E8Y3</accession>
<evidence type="ECO:0000256" key="1">
    <source>
        <dbReference type="ARBA" id="ARBA00022723"/>
    </source>
</evidence>
<protein>
    <recommendedName>
        <fullName evidence="4">HMA domain-containing protein</fullName>
    </recommendedName>
</protein>
<dbReference type="GO" id="GO:0046872">
    <property type="term" value="F:metal ion binding"/>
    <property type="evidence" value="ECO:0007669"/>
    <property type="project" value="UniProtKB-KW"/>
</dbReference>
<evidence type="ECO:0000313" key="2">
    <source>
        <dbReference type="EnsemblPlants" id="Bo9g088370.1"/>
    </source>
</evidence>
<sequence>MSTFIAKSLGSIVSIVARFFSFRRRPKSNTRPTTHISYFRMSKKRPLSLQFLIRNLKLCVGPSRRRLISRSGCVALVVSGSLGRQSQNSGTRLYLMKLVEITGVDSVEVEREMGRVRVVGYVDRNKVLKAVRRAGKRAEFWPYPEPPLYFTSTQNYFVDPSKEFKESYNYYRHGYNGTEQHGNIPVGSRGDDRVSNMFNDDNVNACSVM</sequence>
<dbReference type="PANTHER" id="PTHR22814:SF354">
    <property type="entry name" value="HEAVY METAL-ASSOCIATED ISOPRENYLATED PLANT PROTEIN 44"/>
    <property type="match status" value="1"/>
</dbReference>
<evidence type="ECO:0000313" key="3">
    <source>
        <dbReference type="Proteomes" id="UP000032141"/>
    </source>
</evidence>
<dbReference type="Gene3D" id="3.30.70.100">
    <property type="match status" value="1"/>
</dbReference>